<dbReference type="InterPro" id="IPR016281">
    <property type="entry name" value="Endonuclease_RusA"/>
</dbReference>
<dbReference type="KEGG" id="ptn:PTRA_a1441"/>
<evidence type="ECO:0000256" key="8">
    <source>
        <dbReference type="ARBA" id="ARBA00022801"/>
    </source>
</evidence>
<dbReference type="PIRSF" id="PIRSF001007">
    <property type="entry name" value="RusA"/>
    <property type="match status" value="1"/>
</dbReference>
<comment type="catalytic activity">
    <reaction evidence="13 15">
        <text>Endonucleolytic cleavage at a junction such as a reciprocal single-stranded crossover between two homologous DNA duplexes (Holliday junction).</text>
        <dbReference type="EC" id="3.1.21.10"/>
    </reaction>
</comment>
<keyword evidence="7 15" id="KW-0227">DNA damage</keyword>
<dbReference type="AlphaFoldDB" id="A0A0U2ISE8"/>
<dbReference type="InterPro" id="IPR036614">
    <property type="entry name" value="RusA-like_sf"/>
</dbReference>
<dbReference type="Proteomes" id="UP000065261">
    <property type="component" value="Chromosome I"/>
</dbReference>
<evidence type="ECO:0000256" key="10">
    <source>
        <dbReference type="ARBA" id="ARBA00023172"/>
    </source>
</evidence>
<comment type="function">
    <text evidence="15">Endonuclease that resolves Holliday junction intermediates made during homologous genetic recombination and DNA repair. Exhibits sequence and structure-selective cleavage of four-way DNA junctions, where it introduces symmetrical nicks in two strands of the same polarity at the 5' side of dinucleotides. Corrects the defects in genetic recombination and DNA repair associated with inactivation of ruvAB or ruvC.</text>
</comment>
<dbReference type="GO" id="GO:0008821">
    <property type="term" value="F:crossover junction DNA endonuclease activity"/>
    <property type="evidence" value="ECO:0007669"/>
    <property type="project" value="UniProtKB-EC"/>
</dbReference>
<keyword evidence="10" id="KW-0233">DNA recombination</keyword>
<dbReference type="GO" id="GO:0006281">
    <property type="term" value="P:DNA repair"/>
    <property type="evidence" value="ECO:0007669"/>
    <property type="project" value="UniProtKB-KW"/>
</dbReference>
<evidence type="ECO:0000256" key="5">
    <source>
        <dbReference type="ARBA" id="ARBA00022723"/>
    </source>
</evidence>
<evidence type="ECO:0000256" key="12">
    <source>
        <dbReference type="ARBA" id="ARBA00024745"/>
    </source>
</evidence>
<evidence type="ECO:0000256" key="9">
    <source>
        <dbReference type="ARBA" id="ARBA00022842"/>
    </source>
</evidence>
<comment type="cofactor">
    <cofactor evidence="1">
        <name>Mg(2+)</name>
        <dbReference type="ChEBI" id="CHEBI:18420"/>
    </cofactor>
</comment>
<dbReference type="SUPFAM" id="SSF103084">
    <property type="entry name" value="Holliday junction resolvase RusA"/>
    <property type="match status" value="1"/>
</dbReference>
<name>A0A0U2ISE8_9GAMM</name>
<dbReference type="RefSeq" id="WP_058373095.1">
    <property type="nucleotide sequence ID" value="NZ_CP011034.1"/>
</dbReference>
<dbReference type="Gene3D" id="3.30.1330.70">
    <property type="entry name" value="Holliday junction resolvase RusA"/>
    <property type="match status" value="1"/>
</dbReference>
<dbReference type="PATRIC" id="fig|1315283.4.peg.1248"/>
<dbReference type="GO" id="GO:0006310">
    <property type="term" value="P:DNA recombination"/>
    <property type="evidence" value="ECO:0007669"/>
    <property type="project" value="UniProtKB-KW"/>
</dbReference>
<protein>
    <recommendedName>
        <fullName evidence="3 15">Crossover junction endodeoxyribonuclease rusA</fullName>
        <ecNumber evidence="14 15">3.1.21.10</ecNumber>
    </recommendedName>
</protein>
<reference evidence="16 17" key="1">
    <citation type="submission" date="2015-03" db="EMBL/GenBank/DDBJ databases">
        <authorList>
            <person name="Murphy D."/>
        </authorList>
    </citation>
    <scope>NUCLEOTIDE SEQUENCE [LARGE SCALE GENOMIC DNA]</scope>
    <source>
        <strain evidence="16 17">KMM 520</strain>
    </source>
</reference>
<keyword evidence="5" id="KW-0479">Metal-binding</keyword>
<keyword evidence="8 15" id="KW-0378">Hydrolase</keyword>
<evidence type="ECO:0000256" key="14">
    <source>
        <dbReference type="ARBA" id="ARBA00029488"/>
    </source>
</evidence>
<sequence length="124" mass="14324">MINLTLPYPPTVNHYWKSTVKRVAGNKGRVITRVSDEGKAFAEQVFWLVREQKAHKKLKADLKLVIHIYVPDRRRRDIDNLSKSLFDAMQKAGVYEDDTQIKDYRMIHSGIVKGGKVTLSIEEI</sequence>
<evidence type="ECO:0000313" key="16">
    <source>
        <dbReference type="EMBL" id="ALS32655.1"/>
    </source>
</evidence>
<proteinExistence type="inferred from homology"/>
<comment type="similarity">
    <text evidence="15">Belongs to the rusA family.</text>
</comment>
<evidence type="ECO:0000256" key="13">
    <source>
        <dbReference type="ARBA" id="ARBA00029354"/>
    </source>
</evidence>
<dbReference type="EC" id="3.1.21.10" evidence="14 15"/>
<dbReference type="Pfam" id="PF05866">
    <property type="entry name" value="RusA"/>
    <property type="match status" value="1"/>
</dbReference>
<evidence type="ECO:0000256" key="1">
    <source>
        <dbReference type="ARBA" id="ARBA00001946"/>
    </source>
</evidence>
<keyword evidence="11 15" id="KW-0234">DNA repair</keyword>
<organism evidence="16">
    <name type="scientific">Pseudoalteromonas translucida KMM 520</name>
    <dbReference type="NCBI Taxonomy" id="1315283"/>
    <lineage>
        <taxon>Bacteria</taxon>
        <taxon>Pseudomonadati</taxon>
        <taxon>Pseudomonadota</taxon>
        <taxon>Gammaproteobacteria</taxon>
        <taxon>Alteromonadales</taxon>
        <taxon>Pseudoalteromonadaceae</taxon>
        <taxon>Pseudoalteromonas</taxon>
    </lineage>
</organism>
<dbReference type="InterPro" id="IPR008822">
    <property type="entry name" value="Endonuclease_RusA-like"/>
</dbReference>
<evidence type="ECO:0000256" key="2">
    <source>
        <dbReference type="ARBA" id="ARBA00011738"/>
    </source>
</evidence>
<keyword evidence="4 15" id="KW-0540">Nuclease</keyword>
<accession>A0A0U2ISE8</accession>
<evidence type="ECO:0000256" key="11">
    <source>
        <dbReference type="ARBA" id="ARBA00023204"/>
    </source>
</evidence>
<comment type="subunit">
    <text evidence="2">Homodimer.</text>
</comment>
<keyword evidence="9" id="KW-0460">Magnesium</keyword>
<evidence type="ECO:0000256" key="15">
    <source>
        <dbReference type="PIRNR" id="PIRNR001007"/>
    </source>
</evidence>
<gene>
    <name evidence="16" type="ORF">PTRA_a1441</name>
</gene>
<evidence type="ECO:0000256" key="3">
    <source>
        <dbReference type="ARBA" id="ARBA00014885"/>
    </source>
</evidence>
<keyword evidence="6 15" id="KW-0255">Endonuclease</keyword>
<evidence type="ECO:0000313" key="17">
    <source>
        <dbReference type="Proteomes" id="UP000065261"/>
    </source>
</evidence>
<dbReference type="OrthoDB" id="73971at2"/>
<evidence type="ECO:0000256" key="7">
    <source>
        <dbReference type="ARBA" id="ARBA00022763"/>
    </source>
</evidence>
<evidence type="ECO:0000256" key="6">
    <source>
        <dbReference type="ARBA" id="ARBA00022759"/>
    </source>
</evidence>
<evidence type="ECO:0000256" key="4">
    <source>
        <dbReference type="ARBA" id="ARBA00022722"/>
    </source>
</evidence>
<dbReference type="EMBL" id="CP011034">
    <property type="protein sequence ID" value="ALS32655.1"/>
    <property type="molecule type" value="Genomic_DNA"/>
</dbReference>
<dbReference type="GO" id="GO:0000287">
    <property type="term" value="F:magnesium ion binding"/>
    <property type="evidence" value="ECO:0007669"/>
    <property type="project" value="InterPro"/>
</dbReference>
<comment type="function">
    <text evidence="12">Endonuclease that resolves Holliday junction intermediates made during homologous genetic recombination and DNA repair. Exhibits sequence and structure-selective cleavage of four-way DNA junctions, where it introduces symmetrical nicks in two strands of the same polarity at the 5' side of CC dinucleotides. Corrects the defects in genetic recombination and DNA repair associated with inactivation of RuvAB or RuvC.</text>
</comment>